<keyword evidence="2" id="KW-1185">Reference proteome</keyword>
<proteinExistence type="predicted"/>
<dbReference type="PANTHER" id="PTHR33332">
    <property type="entry name" value="REVERSE TRANSCRIPTASE DOMAIN-CONTAINING PROTEIN"/>
    <property type="match status" value="1"/>
</dbReference>
<comment type="caution">
    <text evidence="1">The sequence shown here is derived from an EMBL/GenBank/DDBJ whole genome shotgun (WGS) entry which is preliminary data.</text>
</comment>
<accession>A0ABR1EQT8</accession>
<evidence type="ECO:0008006" key="3">
    <source>
        <dbReference type="Google" id="ProtNLM"/>
    </source>
</evidence>
<evidence type="ECO:0000313" key="2">
    <source>
        <dbReference type="Proteomes" id="UP001303046"/>
    </source>
</evidence>
<sequence length="213" mass="24364">MYADDIKIYGIYDDENYLEVRTALQTSLAKMSDWASKWDLRINYDKSLVMHVGISVDDNLNFTEHIDYIVRKACSSLFRLFHIGHISNPTSLTRLYKSFVSPHLEYGSQIWSPSRKKHIAKLEKVQETFKKDKGKIQSTWDAPTRFIGIRNRRGFGTLVGLYNDLRGPADDQVSVFILPDKTVGPGGMKGLVRTRADLNLRPCGYKRLLTDCA</sequence>
<evidence type="ECO:0000313" key="1">
    <source>
        <dbReference type="EMBL" id="KAK6764994.1"/>
    </source>
</evidence>
<dbReference type="Proteomes" id="UP001303046">
    <property type="component" value="Unassembled WGS sequence"/>
</dbReference>
<dbReference type="EMBL" id="JAVFWL010000006">
    <property type="protein sequence ID" value="KAK6764994.1"/>
    <property type="molecule type" value="Genomic_DNA"/>
</dbReference>
<protein>
    <recommendedName>
        <fullName evidence="3">Reverse transcriptase domain-containing protein</fullName>
    </recommendedName>
</protein>
<organism evidence="1 2">
    <name type="scientific">Necator americanus</name>
    <name type="common">Human hookworm</name>
    <dbReference type="NCBI Taxonomy" id="51031"/>
    <lineage>
        <taxon>Eukaryota</taxon>
        <taxon>Metazoa</taxon>
        <taxon>Ecdysozoa</taxon>
        <taxon>Nematoda</taxon>
        <taxon>Chromadorea</taxon>
        <taxon>Rhabditida</taxon>
        <taxon>Rhabditina</taxon>
        <taxon>Rhabditomorpha</taxon>
        <taxon>Strongyloidea</taxon>
        <taxon>Ancylostomatidae</taxon>
        <taxon>Bunostominae</taxon>
        <taxon>Necator</taxon>
    </lineage>
</organism>
<reference evidence="1 2" key="1">
    <citation type="submission" date="2023-08" db="EMBL/GenBank/DDBJ databases">
        <title>A Necator americanus chromosomal reference genome.</title>
        <authorList>
            <person name="Ilik V."/>
            <person name="Petrzelkova K.J."/>
            <person name="Pardy F."/>
            <person name="Fuh T."/>
            <person name="Niatou-Singa F.S."/>
            <person name="Gouil Q."/>
            <person name="Baker L."/>
            <person name="Ritchie M.E."/>
            <person name="Jex A.R."/>
            <person name="Gazzola D."/>
            <person name="Li H."/>
            <person name="Toshio Fujiwara R."/>
            <person name="Zhan B."/>
            <person name="Aroian R.V."/>
            <person name="Pafco B."/>
            <person name="Schwarz E.M."/>
        </authorList>
    </citation>
    <scope>NUCLEOTIDE SEQUENCE [LARGE SCALE GENOMIC DNA]</scope>
    <source>
        <strain evidence="1 2">Aroian</strain>
        <tissue evidence="1">Whole animal</tissue>
    </source>
</reference>
<name>A0ABR1EQT8_NECAM</name>
<gene>
    <name evidence="1" type="primary">Necator_chrX.g25238</name>
    <name evidence="1" type="ORF">RB195_025072</name>
</gene>